<sequence length="147" mass="15686">MGGNGECSLLVSDGRSESLDGIAVGVAEPDESGTPTESPTPGETTSEDEWPFPEDEPRFDDPDTDPGAEPDRSGIFFGLILAGWGVIEFRYARPLARFEEQLDAIGSTTPVSEVEPAEWKVALTKLVGVVFALVGLYLIGQGIVMQN</sequence>
<dbReference type="AlphaFoldDB" id="A0A897NMC3"/>
<proteinExistence type="predicted"/>
<evidence type="ECO:0000259" key="3">
    <source>
        <dbReference type="Pfam" id="PF19701"/>
    </source>
</evidence>
<feature type="region of interest" description="Disordered" evidence="1">
    <location>
        <begin position="1"/>
        <end position="71"/>
    </location>
</feature>
<organism evidence="4 5">
    <name type="scientific">Halapricum desulfuricans</name>
    <dbReference type="NCBI Taxonomy" id="2841257"/>
    <lineage>
        <taxon>Archaea</taxon>
        <taxon>Methanobacteriati</taxon>
        <taxon>Methanobacteriota</taxon>
        <taxon>Stenosarchaea group</taxon>
        <taxon>Halobacteria</taxon>
        <taxon>Halobacteriales</taxon>
        <taxon>Haloarculaceae</taxon>
        <taxon>Halapricum</taxon>
    </lineage>
</organism>
<feature type="compositionally biased region" description="Low complexity" evidence="1">
    <location>
        <begin position="32"/>
        <end position="44"/>
    </location>
</feature>
<evidence type="ECO:0000313" key="5">
    <source>
        <dbReference type="Proteomes" id="UP000663305"/>
    </source>
</evidence>
<dbReference type="RefSeq" id="WP_229125118.1">
    <property type="nucleotide sequence ID" value="NZ_CP064789.1"/>
</dbReference>
<evidence type="ECO:0000313" key="4">
    <source>
        <dbReference type="EMBL" id="QSG13411.1"/>
    </source>
</evidence>
<accession>A0A897NMC3</accession>
<dbReference type="GeneID" id="68862537"/>
<evidence type="ECO:0000256" key="2">
    <source>
        <dbReference type="SAM" id="Phobius"/>
    </source>
</evidence>
<keyword evidence="2" id="KW-0812">Transmembrane</keyword>
<reference evidence="4" key="1">
    <citation type="submission" date="2020-11" db="EMBL/GenBank/DDBJ databases">
        <title>Carbohydrate-dependent, anaerobic sulfur respiration: A novel catabolism in halophilic archaea.</title>
        <authorList>
            <person name="Sorokin D.Y."/>
            <person name="Messina E."/>
            <person name="Smedile F."/>
            <person name="La Cono V."/>
            <person name="Hallsworth J.E."/>
            <person name="Yakimov M.M."/>
        </authorList>
    </citation>
    <scope>NUCLEOTIDE SEQUENCE</scope>
    <source>
        <strain evidence="4">HSR-Bgl</strain>
    </source>
</reference>
<feature type="transmembrane region" description="Helical" evidence="2">
    <location>
        <begin position="126"/>
        <end position="144"/>
    </location>
</feature>
<dbReference type="EMBL" id="CP064789">
    <property type="protein sequence ID" value="QSG13411.1"/>
    <property type="molecule type" value="Genomic_DNA"/>
</dbReference>
<keyword evidence="2" id="KW-0472">Membrane</keyword>
<evidence type="ECO:0000256" key="1">
    <source>
        <dbReference type="SAM" id="MobiDB-lite"/>
    </source>
</evidence>
<name>A0A897NMC3_9EURY</name>
<dbReference type="Proteomes" id="UP000663305">
    <property type="component" value="Chromosome"/>
</dbReference>
<keyword evidence="2" id="KW-1133">Transmembrane helix</keyword>
<dbReference type="Pfam" id="PF19701">
    <property type="entry name" value="DUF6199"/>
    <property type="match status" value="1"/>
</dbReference>
<protein>
    <submittedName>
        <fullName evidence="4">Putative membrane protein</fullName>
    </submittedName>
</protein>
<feature type="domain" description="DUF6199" evidence="3">
    <location>
        <begin position="77"/>
        <end position="139"/>
    </location>
</feature>
<feature type="compositionally biased region" description="Acidic residues" evidence="1">
    <location>
        <begin position="45"/>
        <end position="54"/>
    </location>
</feature>
<dbReference type="InterPro" id="IPR045679">
    <property type="entry name" value="DUF6199"/>
</dbReference>
<gene>
    <name evidence="4" type="ORF">HSBGL_3018</name>
</gene>